<organism evidence="2 3">
    <name type="scientific">Flaviaesturariibacter amylovorans</name>
    <dbReference type="NCBI Taxonomy" id="1084520"/>
    <lineage>
        <taxon>Bacteria</taxon>
        <taxon>Pseudomonadati</taxon>
        <taxon>Bacteroidota</taxon>
        <taxon>Chitinophagia</taxon>
        <taxon>Chitinophagales</taxon>
        <taxon>Chitinophagaceae</taxon>
        <taxon>Flaviaestuariibacter</taxon>
    </lineage>
</organism>
<proteinExistence type="predicted"/>
<gene>
    <name evidence="2" type="ORF">GCM10023184_09430</name>
</gene>
<dbReference type="Proteomes" id="UP001501725">
    <property type="component" value="Unassembled WGS sequence"/>
</dbReference>
<name>A0ABP8GF28_9BACT</name>
<keyword evidence="3" id="KW-1185">Reference proteome</keyword>
<protein>
    <recommendedName>
        <fullName evidence="4">Outer membrane protein beta-barrel domain-containing protein</fullName>
    </recommendedName>
</protein>
<keyword evidence="1" id="KW-0732">Signal</keyword>
<sequence length="160" mass="17012">MLKKLLSAAAVCALVALGQSAHAQQYKSGVGLRLDLGEGSTLVGPAFKHFFNNHSAGEFSLLFGGNTTMLGAEYQYHGAIPNAGGLQWYAGAGGSLGFFKVGPFKQTNFWLRPLVGLDYKLGATPLAVGFDWRPMIRLTNTEGGGTFTAARFGLAARYTF</sequence>
<reference evidence="3" key="1">
    <citation type="journal article" date="2019" name="Int. J. Syst. Evol. Microbiol.">
        <title>The Global Catalogue of Microorganisms (GCM) 10K type strain sequencing project: providing services to taxonomists for standard genome sequencing and annotation.</title>
        <authorList>
            <consortium name="The Broad Institute Genomics Platform"/>
            <consortium name="The Broad Institute Genome Sequencing Center for Infectious Disease"/>
            <person name="Wu L."/>
            <person name="Ma J."/>
        </authorList>
    </citation>
    <scope>NUCLEOTIDE SEQUENCE [LARGE SCALE GENOMIC DNA]</scope>
    <source>
        <strain evidence="3">JCM 17919</strain>
    </source>
</reference>
<evidence type="ECO:0000313" key="3">
    <source>
        <dbReference type="Proteomes" id="UP001501725"/>
    </source>
</evidence>
<feature type="chain" id="PRO_5045786251" description="Outer membrane protein beta-barrel domain-containing protein" evidence="1">
    <location>
        <begin position="24"/>
        <end position="160"/>
    </location>
</feature>
<dbReference type="RefSeq" id="WP_345253789.1">
    <property type="nucleotide sequence ID" value="NZ_BAABGY010000003.1"/>
</dbReference>
<evidence type="ECO:0000256" key="1">
    <source>
        <dbReference type="SAM" id="SignalP"/>
    </source>
</evidence>
<feature type="signal peptide" evidence="1">
    <location>
        <begin position="1"/>
        <end position="23"/>
    </location>
</feature>
<comment type="caution">
    <text evidence="2">The sequence shown here is derived from an EMBL/GenBank/DDBJ whole genome shotgun (WGS) entry which is preliminary data.</text>
</comment>
<evidence type="ECO:0008006" key="4">
    <source>
        <dbReference type="Google" id="ProtNLM"/>
    </source>
</evidence>
<evidence type="ECO:0000313" key="2">
    <source>
        <dbReference type="EMBL" id="GAA4322866.1"/>
    </source>
</evidence>
<accession>A0ABP8GF28</accession>
<dbReference type="EMBL" id="BAABGY010000003">
    <property type="protein sequence ID" value="GAA4322866.1"/>
    <property type="molecule type" value="Genomic_DNA"/>
</dbReference>